<dbReference type="NCBIfam" id="NF040931">
    <property type="entry name" value="ABC_arch_GlcT"/>
    <property type="match status" value="1"/>
</dbReference>
<keyword evidence="2 5" id="KW-0812">Transmembrane</keyword>
<dbReference type="Proteomes" id="UP000000346">
    <property type="component" value="Chromosome"/>
</dbReference>
<dbReference type="InterPro" id="IPR035906">
    <property type="entry name" value="MetI-like_sf"/>
</dbReference>
<dbReference type="PANTHER" id="PTHR43759:SF1">
    <property type="entry name" value="GLUCOSE IMPORT SYSTEM PERMEASE PROTEIN GLCT"/>
    <property type="match status" value="1"/>
</dbReference>
<feature type="transmembrane region" description="Helical" evidence="5">
    <location>
        <begin position="118"/>
        <end position="138"/>
    </location>
</feature>
<feature type="domain" description="ABC transmembrane type-1" evidence="6">
    <location>
        <begin position="83"/>
        <end position="294"/>
    </location>
</feature>
<evidence type="ECO:0000256" key="5">
    <source>
        <dbReference type="RuleBase" id="RU363032"/>
    </source>
</evidence>
<feature type="transmembrane region" description="Helical" evidence="5">
    <location>
        <begin position="277"/>
        <end position="297"/>
    </location>
</feature>
<evidence type="ECO:0000313" key="8">
    <source>
        <dbReference type="Proteomes" id="UP000000346"/>
    </source>
</evidence>
<feature type="transmembrane region" description="Helical" evidence="5">
    <location>
        <begin position="178"/>
        <end position="196"/>
    </location>
</feature>
<dbReference type="SUPFAM" id="SSF161098">
    <property type="entry name" value="MetI-like"/>
    <property type="match status" value="1"/>
</dbReference>
<gene>
    <name evidence="7" type="ordered locus">ASAC_0982</name>
</gene>
<dbReference type="RefSeq" id="WP_013266899.1">
    <property type="nucleotide sequence ID" value="NC_014374.1"/>
</dbReference>
<dbReference type="InterPro" id="IPR000515">
    <property type="entry name" value="MetI-like"/>
</dbReference>
<dbReference type="STRING" id="666510.ASAC_0982"/>
<reference evidence="7 8" key="1">
    <citation type="journal article" date="2010" name="Appl. Environ. Microbiol.">
        <title>The genome sequence of the crenarchaeon Acidilobus saccharovorans supports a new order, Acidilobales, and suggests an important ecological role in terrestrial acidic hot springs.</title>
        <authorList>
            <person name="Mardanov A.V."/>
            <person name="Svetlitchnyi V.A."/>
            <person name="Beletsky A.V."/>
            <person name="Prokofeva M.I."/>
            <person name="Bonch-Osmolovskaya E.A."/>
            <person name="Ravin N.V."/>
            <person name="Skryabin K.G."/>
        </authorList>
    </citation>
    <scope>NUCLEOTIDE SEQUENCE [LARGE SCALE GENOMIC DNA]</scope>
    <source>
        <strain evidence="8">DSM 16705 / JCM 18335 / VKM B-2471 / 345-15</strain>
    </source>
</reference>
<dbReference type="Gene3D" id="1.10.3720.10">
    <property type="entry name" value="MetI-like"/>
    <property type="match status" value="1"/>
</dbReference>
<feature type="transmembrane region" description="Helical" evidence="5">
    <location>
        <begin position="64"/>
        <end position="83"/>
    </location>
</feature>
<dbReference type="Pfam" id="PF00528">
    <property type="entry name" value="BPD_transp_1"/>
    <property type="match status" value="1"/>
</dbReference>
<evidence type="ECO:0000256" key="1">
    <source>
        <dbReference type="ARBA" id="ARBA00004141"/>
    </source>
</evidence>
<dbReference type="InParanoid" id="D9Q249"/>
<dbReference type="PANTHER" id="PTHR43759">
    <property type="entry name" value="TREHALOSE TRANSPORT SYSTEM PERMEASE PROTEIN SUGA"/>
    <property type="match status" value="1"/>
</dbReference>
<protein>
    <submittedName>
        <fullName evidence="7">Arabinose ABC transporter, permease</fullName>
    </submittedName>
</protein>
<dbReference type="eggNOG" id="arCOG00157">
    <property type="taxonomic scope" value="Archaea"/>
</dbReference>
<keyword evidence="4 5" id="KW-0472">Membrane</keyword>
<evidence type="ECO:0000256" key="4">
    <source>
        <dbReference type="ARBA" id="ARBA00023136"/>
    </source>
</evidence>
<evidence type="ECO:0000259" key="6">
    <source>
        <dbReference type="PROSITE" id="PS50928"/>
    </source>
</evidence>
<dbReference type="AlphaFoldDB" id="D9Q249"/>
<name>D9Q249_ACIS3</name>
<dbReference type="OrthoDB" id="45815at2157"/>
<organism evidence="7 8">
    <name type="scientific">Acidilobus saccharovorans (strain DSM 16705 / JCM 18335 / VKM B-2471 / 345-15)</name>
    <dbReference type="NCBI Taxonomy" id="666510"/>
    <lineage>
        <taxon>Archaea</taxon>
        <taxon>Thermoproteota</taxon>
        <taxon>Thermoprotei</taxon>
        <taxon>Acidilobales</taxon>
        <taxon>Acidilobaceae</taxon>
        <taxon>Acidilobus</taxon>
    </lineage>
</organism>
<dbReference type="GeneID" id="9499224"/>
<feature type="transmembrane region" description="Helical" evidence="5">
    <location>
        <begin position="89"/>
        <end position="111"/>
    </location>
</feature>
<evidence type="ECO:0000256" key="3">
    <source>
        <dbReference type="ARBA" id="ARBA00022989"/>
    </source>
</evidence>
<dbReference type="PROSITE" id="PS50928">
    <property type="entry name" value="ABC_TM1"/>
    <property type="match status" value="1"/>
</dbReference>
<dbReference type="InterPro" id="IPR054947">
    <property type="entry name" value="GlcT_permease"/>
</dbReference>
<dbReference type="FunCoup" id="D9Q249">
    <property type="interactions" value="17"/>
</dbReference>
<keyword evidence="8" id="KW-1185">Reference proteome</keyword>
<comment type="similarity">
    <text evidence="5">Belongs to the binding-protein-dependent transport system permease family.</text>
</comment>
<dbReference type="GO" id="GO:0055085">
    <property type="term" value="P:transmembrane transport"/>
    <property type="evidence" value="ECO:0007669"/>
    <property type="project" value="InterPro"/>
</dbReference>
<comment type="subcellular location">
    <subcellularLocation>
        <location evidence="5">Cell membrane</location>
        <topology evidence="5">Multi-pass membrane protein</topology>
    </subcellularLocation>
    <subcellularLocation>
        <location evidence="1">Membrane</location>
        <topology evidence="1">Multi-pass membrane protein</topology>
    </subcellularLocation>
</comment>
<dbReference type="CDD" id="cd06261">
    <property type="entry name" value="TM_PBP2"/>
    <property type="match status" value="1"/>
</dbReference>
<evidence type="ECO:0000313" key="7">
    <source>
        <dbReference type="EMBL" id="ADL19387.1"/>
    </source>
</evidence>
<keyword evidence="5" id="KW-0813">Transport</keyword>
<keyword evidence="3 5" id="KW-1133">Transmembrane helix</keyword>
<sequence>MGNKETNVNTIKRARRLRLRSSSVQLALMALPTLFFGALLIYIVVWNVVLSLQNWSLLNSRHTFVGFATYEAIFKSLFFRIAIYHSTIFSLGLVAIGDLAGLLLAGLLYFLPNTQRSLYLSIFLYPLAISMATNGLIWDWLFNPELGFGWITSHLGLPPVNPLATATSTTLSMFLVEFWAYTGLAVLFYLASFMSIDKSIVEAAKIDGAGGFKILFRVLLPNSMNGFIVATALLFLFSFRMFSLPFVIGGGPTNLDLMTLVEYVYYEFYTEFFSQSAAASTLITLIAAAVVIPYALFGIKKWIMRG</sequence>
<accession>D9Q249</accession>
<evidence type="ECO:0000256" key="2">
    <source>
        <dbReference type="ARBA" id="ARBA00022692"/>
    </source>
</evidence>
<feature type="transmembrane region" description="Helical" evidence="5">
    <location>
        <begin position="26"/>
        <end position="52"/>
    </location>
</feature>
<dbReference type="HOGENOM" id="CLU_016047_0_0_2"/>
<dbReference type="KEGG" id="asc:ASAC_0982"/>
<dbReference type="GO" id="GO:0005886">
    <property type="term" value="C:plasma membrane"/>
    <property type="evidence" value="ECO:0007669"/>
    <property type="project" value="UniProtKB-SubCell"/>
</dbReference>
<proteinExistence type="inferred from homology"/>
<dbReference type="InterPro" id="IPR052730">
    <property type="entry name" value="Sugar_ABC_transporter"/>
</dbReference>
<dbReference type="EMBL" id="CP001742">
    <property type="protein sequence ID" value="ADL19387.1"/>
    <property type="molecule type" value="Genomic_DNA"/>
</dbReference>